<dbReference type="OrthoDB" id="1658288at2759"/>
<dbReference type="AlphaFoldDB" id="A0A6A6VRK7"/>
<sequence>MLQQKLFYQKSCRRTALVGLGGVGKTQVALQLAYWVRDNQPKFSVFWIAALSAESFKQSYIAVLKAAGVAVVKDEDPMESFYQYIHSSRAGKWLLILDNADDVDMLNRELKSYGGLTGFFPAHEDGLIVFTTRHREAARSLAGRNTVDVQEMDHTEARQLFDVSLPEDSPARHDRLVIMLLEELSFHPLAITQAAAYLDVTQTTIADYLTSLRGTEKSLISLMSREFGDDTRYSDAANAVATTWLVSFAQIQDTNDSAAQLLEFLSQIEPRAIPLSLLPRTQSDEDTLFAVGVLQSYAFIARRGSSTTYDMHRLVHLASKIWIEKEGQATAVNKQATEHIAQVFPLDDYTNRGLWQEYLPHATRLARNSTTQDLEERYTLCSKIGLCLYADGRMGESMYWLLVVDEWRKEHLGEEHPSRRASQHALAGAYEANGQV</sequence>
<dbReference type="GeneID" id="54482307"/>
<dbReference type="InterPro" id="IPR053137">
    <property type="entry name" value="NLR-like"/>
</dbReference>
<dbReference type="PANTHER" id="PTHR46082">
    <property type="entry name" value="ATP/GTP-BINDING PROTEIN-RELATED"/>
    <property type="match status" value="1"/>
</dbReference>
<evidence type="ECO:0000313" key="1">
    <source>
        <dbReference type="EMBL" id="KAF2752394.1"/>
    </source>
</evidence>
<evidence type="ECO:0000313" key="2">
    <source>
        <dbReference type="Proteomes" id="UP000799437"/>
    </source>
</evidence>
<name>A0A6A6VRK7_9PEZI</name>
<protein>
    <recommendedName>
        <fullName evidence="3">NB-ARC domain-containing protein</fullName>
    </recommendedName>
</protein>
<gene>
    <name evidence="1" type="ORF">EJ05DRAFT_384293</name>
</gene>
<feature type="non-terminal residue" evidence="1">
    <location>
        <position position="436"/>
    </location>
</feature>
<keyword evidence="2" id="KW-1185">Reference proteome</keyword>
<accession>A0A6A6VRK7</accession>
<dbReference type="Gene3D" id="1.25.40.10">
    <property type="entry name" value="Tetratricopeptide repeat domain"/>
    <property type="match status" value="1"/>
</dbReference>
<organism evidence="1 2">
    <name type="scientific">Pseudovirgaria hyperparasitica</name>
    <dbReference type="NCBI Taxonomy" id="470096"/>
    <lineage>
        <taxon>Eukaryota</taxon>
        <taxon>Fungi</taxon>
        <taxon>Dikarya</taxon>
        <taxon>Ascomycota</taxon>
        <taxon>Pezizomycotina</taxon>
        <taxon>Dothideomycetes</taxon>
        <taxon>Dothideomycetes incertae sedis</taxon>
        <taxon>Acrospermales</taxon>
        <taxon>Acrospermaceae</taxon>
        <taxon>Pseudovirgaria</taxon>
    </lineage>
</organism>
<proteinExistence type="predicted"/>
<evidence type="ECO:0008006" key="3">
    <source>
        <dbReference type="Google" id="ProtNLM"/>
    </source>
</evidence>
<dbReference type="InterPro" id="IPR011990">
    <property type="entry name" value="TPR-like_helical_dom_sf"/>
</dbReference>
<dbReference type="EMBL" id="ML996648">
    <property type="protein sequence ID" value="KAF2752394.1"/>
    <property type="molecule type" value="Genomic_DNA"/>
</dbReference>
<dbReference type="RefSeq" id="XP_033594852.1">
    <property type="nucleotide sequence ID" value="XM_033741253.1"/>
</dbReference>
<dbReference type="PANTHER" id="PTHR46082:SF6">
    <property type="entry name" value="AAA+ ATPASE DOMAIN-CONTAINING PROTEIN-RELATED"/>
    <property type="match status" value="1"/>
</dbReference>
<dbReference type="SUPFAM" id="SSF52540">
    <property type="entry name" value="P-loop containing nucleoside triphosphate hydrolases"/>
    <property type="match status" value="1"/>
</dbReference>
<dbReference type="Gene3D" id="3.40.50.300">
    <property type="entry name" value="P-loop containing nucleotide triphosphate hydrolases"/>
    <property type="match status" value="1"/>
</dbReference>
<dbReference type="Proteomes" id="UP000799437">
    <property type="component" value="Unassembled WGS sequence"/>
</dbReference>
<reference evidence="1" key="1">
    <citation type="journal article" date="2020" name="Stud. Mycol.">
        <title>101 Dothideomycetes genomes: a test case for predicting lifestyles and emergence of pathogens.</title>
        <authorList>
            <person name="Haridas S."/>
            <person name="Albert R."/>
            <person name="Binder M."/>
            <person name="Bloem J."/>
            <person name="Labutti K."/>
            <person name="Salamov A."/>
            <person name="Andreopoulos B."/>
            <person name="Baker S."/>
            <person name="Barry K."/>
            <person name="Bills G."/>
            <person name="Bluhm B."/>
            <person name="Cannon C."/>
            <person name="Castanera R."/>
            <person name="Culley D."/>
            <person name="Daum C."/>
            <person name="Ezra D."/>
            <person name="Gonzalez J."/>
            <person name="Henrissat B."/>
            <person name="Kuo A."/>
            <person name="Liang C."/>
            <person name="Lipzen A."/>
            <person name="Lutzoni F."/>
            <person name="Magnuson J."/>
            <person name="Mondo S."/>
            <person name="Nolan M."/>
            <person name="Ohm R."/>
            <person name="Pangilinan J."/>
            <person name="Park H.-J."/>
            <person name="Ramirez L."/>
            <person name="Alfaro M."/>
            <person name="Sun H."/>
            <person name="Tritt A."/>
            <person name="Yoshinaga Y."/>
            <person name="Zwiers L.-H."/>
            <person name="Turgeon B."/>
            <person name="Goodwin S."/>
            <person name="Spatafora J."/>
            <person name="Crous P."/>
            <person name="Grigoriev I."/>
        </authorList>
    </citation>
    <scope>NUCLEOTIDE SEQUENCE</scope>
    <source>
        <strain evidence="1">CBS 121739</strain>
    </source>
</reference>
<dbReference type="InterPro" id="IPR027417">
    <property type="entry name" value="P-loop_NTPase"/>
</dbReference>